<evidence type="ECO:0000256" key="1">
    <source>
        <dbReference type="SAM" id="MobiDB-lite"/>
    </source>
</evidence>
<dbReference type="OrthoDB" id="5569588at2759"/>
<keyword evidence="3" id="KW-1185">Reference proteome</keyword>
<accession>A0A9W8I3E5</accession>
<organism evidence="2 3">
    <name type="scientific">Coemansia brasiliensis</name>
    <dbReference type="NCBI Taxonomy" id="2650707"/>
    <lineage>
        <taxon>Eukaryota</taxon>
        <taxon>Fungi</taxon>
        <taxon>Fungi incertae sedis</taxon>
        <taxon>Zoopagomycota</taxon>
        <taxon>Kickxellomycotina</taxon>
        <taxon>Kickxellomycetes</taxon>
        <taxon>Kickxellales</taxon>
        <taxon>Kickxellaceae</taxon>
        <taxon>Coemansia</taxon>
    </lineage>
</organism>
<name>A0A9W8I3E5_9FUNG</name>
<comment type="caution">
    <text evidence="2">The sequence shown here is derived from an EMBL/GenBank/DDBJ whole genome shotgun (WGS) entry which is preliminary data.</text>
</comment>
<evidence type="ECO:0000313" key="3">
    <source>
        <dbReference type="Proteomes" id="UP001139887"/>
    </source>
</evidence>
<proteinExistence type="predicted"/>
<dbReference type="EMBL" id="JANBUW010001442">
    <property type="protein sequence ID" value="KAJ2843360.1"/>
    <property type="molecule type" value="Genomic_DNA"/>
</dbReference>
<evidence type="ECO:0000313" key="2">
    <source>
        <dbReference type="EMBL" id="KAJ2843360.1"/>
    </source>
</evidence>
<gene>
    <name evidence="2" type="ORF">IWW36_005587</name>
</gene>
<reference evidence="2" key="1">
    <citation type="submission" date="2022-07" db="EMBL/GenBank/DDBJ databases">
        <title>Phylogenomic reconstructions and comparative analyses of Kickxellomycotina fungi.</title>
        <authorList>
            <person name="Reynolds N.K."/>
            <person name="Stajich J.E."/>
            <person name="Barry K."/>
            <person name="Grigoriev I.V."/>
            <person name="Crous P."/>
            <person name="Smith M.E."/>
        </authorList>
    </citation>
    <scope>NUCLEOTIDE SEQUENCE</scope>
    <source>
        <strain evidence="2">NRRL 1566</strain>
    </source>
</reference>
<feature type="region of interest" description="Disordered" evidence="1">
    <location>
        <begin position="159"/>
        <end position="182"/>
    </location>
</feature>
<dbReference type="Proteomes" id="UP001139887">
    <property type="component" value="Unassembled WGS sequence"/>
</dbReference>
<sequence length="233" mass="24198">MLSPFAANSAAADQKIKSPSQQLPSSLYAPQFDCSSKLGFGLNQSAYPALASRAAKIIGEGSSCSNTGTSSFGLGSTPHMAHGQSGAGVADYRSLGIGSTLSSADLQFSGQILNGSHNLHRPAGSYTGSTIDKLAPYNPDSNFLDTLNGAHGIQSLNEHNGSTTMPTYGRHHSQPQNTSASLSAVASSVASTPYQGHSSIGTMPLMEYGSYASLLNKANLMFDNNLDSMALDW</sequence>
<dbReference type="AlphaFoldDB" id="A0A9W8I3E5"/>
<protein>
    <submittedName>
        <fullName evidence="2">Uncharacterized protein</fullName>
    </submittedName>
</protein>